<reference evidence="3 4" key="1">
    <citation type="submission" date="2019-03" db="EMBL/GenBank/DDBJ databases">
        <title>Sequencing 23 genomes of Wallemia ichthyophaga.</title>
        <authorList>
            <person name="Gostincar C."/>
        </authorList>
    </citation>
    <scope>NUCLEOTIDE SEQUENCE [LARGE SCALE GENOMIC DNA]</scope>
    <source>
        <strain evidence="3 4">EXF-5753</strain>
    </source>
</reference>
<feature type="compositionally biased region" description="Low complexity" evidence="1">
    <location>
        <begin position="135"/>
        <end position="167"/>
    </location>
</feature>
<sequence>MKRATLHDILSNEDLLHSFSTYLRDVERSIENLEFHMWYSTHVQRGTHITPYEGTRVLRTFFSRTSAWELNLDADEQNAVVHAAQQHIGARVLLPLSIFTHSHRVVVTLLECSSLPAYRAHVKRRKRERSGSGSGSAREGLRRSLSSVSSLSSLSSIVNSLSPRKRS</sequence>
<comment type="caution">
    <text evidence="3">The sequence shown here is derived from an EMBL/GenBank/DDBJ whole genome shotgun (WGS) entry which is preliminary data.</text>
</comment>
<dbReference type="InterPro" id="IPR044926">
    <property type="entry name" value="RGS_subdomain_2"/>
</dbReference>
<feature type="domain" description="RGS" evidence="2">
    <location>
        <begin position="6"/>
        <end position="118"/>
    </location>
</feature>
<dbReference type="InterPro" id="IPR036305">
    <property type="entry name" value="RGS_sf"/>
</dbReference>
<proteinExistence type="predicted"/>
<keyword evidence="4" id="KW-1185">Reference proteome</keyword>
<gene>
    <name evidence="3" type="ORF">E3P99_03065</name>
</gene>
<evidence type="ECO:0000313" key="3">
    <source>
        <dbReference type="EMBL" id="TIA87633.1"/>
    </source>
</evidence>
<protein>
    <recommendedName>
        <fullName evidence="2">RGS domain-containing protein</fullName>
    </recommendedName>
</protein>
<evidence type="ECO:0000256" key="1">
    <source>
        <dbReference type="SAM" id="MobiDB-lite"/>
    </source>
</evidence>
<dbReference type="Proteomes" id="UP000310189">
    <property type="component" value="Unassembled WGS sequence"/>
</dbReference>
<dbReference type="EMBL" id="SPNW01000051">
    <property type="protein sequence ID" value="TIA87633.1"/>
    <property type="molecule type" value="Genomic_DNA"/>
</dbReference>
<dbReference type="Pfam" id="PF00615">
    <property type="entry name" value="RGS"/>
    <property type="match status" value="1"/>
</dbReference>
<evidence type="ECO:0000313" key="4">
    <source>
        <dbReference type="Proteomes" id="UP000310189"/>
    </source>
</evidence>
<dbReference type="SUPFAM" id="SSF48097">
    <property type="entry name" value="Regulator of G-protein signaling, RGS"/>
    <property type="match status" value="1"/>
</dbReference>
<accession>A0A4V4LSS7</accession>
<feature type="region of interest" description="Disordered" evidence="1">
    <location>
        <begin position="122"/>
        <end position="167"/>
    </location>
</feature>
<organism evidence="3 4">
    <name type="scientific">Wallemia hederae</name>
    <dbReference type="NCBI Taxonomy" id="1540922"/>
    <lineage>
        <taxon>Eukaryota</taxon>
        <taxon>Fungi</taxon>
        <taxon>Dikarya</taxon>
        <taxon>Basidiomycota</taxon>
        <taxon>Wallemiomycotina</taxon>
        <taxon>Wallemiomycetes</taxon>
        <taxon>Wallemiales</taxon>
        <taxon>Wallemiaceae</taxon>
        <taxon>Wallemia</taxon>
    </lineage>
</organism>
<dbReference type="InterPro" id="IPR016137">
    <property type="entry name" value="RGS"/>
</dbReference>
<evidence type="ECO:0000259" key="2">
    <source>
        <dbReference type="Pfam" id="PF00615"/>
    </source>
</evidence>
<dbReference type="Gene3D" id="1.10.167.10">
    <property type="entry name" value="Regulator of G-protein Signalling 4, domain 2"/>
    <property type="match status" value="1"/>
</dbReference>
<dbReference type="OrthoDB" id="3232309at2759"/>
<name>A0A4V4LSS7_9BASI</name>
<dbReference type="AlphaFoldDB" id="A0A4V4LSS7"/>